<dbReference type="InterPro" id="IPR011006">
    <property type="entry name" value="CheY-like_superfamily"/>
</dbReference>
<dbReference type="Pfam" id="PF00512">
    <property type="entry name" value="HisKA"/>
    <property type="match status" value="1"/>
</dbReference>
<evidence type="ECO:0000259" key="4">
    <source>
        <dbReference type="PROSITE" id="PS50109"/>
    </source>
</evidence>
<keyword evidence="3" id="KW-1133">Transmembrane helix</keyword>
<dbReference type="Gene3D" id="3.30.565.10">
    <property type="entry name" value="Histidine kinase-like ATPase, C-terminal domain"/>
    <property type="match status" value="1"/>
</dbReference>
<dbReference type="InterPro" id="IPR001789">
    <property type="entry name" value="Sig_transdc_resp-reg_receiver"/>
</dbReference>
<dbReference type="CDD" id="cd17546">
    <property type="entry name" value="REC_hyHK_CKI1_RcsC-like"/>
    <property type="match status" value="1"/>
</dbReference>
<evidence type="ECO:0000256" key="1">
    <source>
        <dbReference type="ARBA" id="ARBA00022553"/>
    </source>
</evidence>
<keyword evidence="3" id="KW-0472">Membrane</keyword>
<dbReference type="PROSITE" id="PS50110">
    <property type="entry name" value="RESPONSE_REGULATORY"/>
    <property type="match status" value="1"/>
</dbReference>
<feature type="transmembrane region" description="Helical" evidence="3">
    <location>
        <begin position="143"/>
        <end position="163"/>
    </location>
</feature>
<reference evidence="6" key="1">
    <citation type="submission" date="2022-07" db="EMBL/GenBank/DDBJ databases">
        <title>Genome analysis of Parmales, a sister group of diatoms, reveals the evolutionary specialization of diatoms from phago-mixotrophs to photoautotrophs.</title>
        <authorList>
            <person name="Ban H."/>
            <person name="Sato S."/>
            <person name="Yoshikawa S."/>
            <person name="Kazumasa Y."/>
            <person name="Nakamura Y."/>
            <person name="Ichinomiya M."/>
            <person name="Saitoh K."/>
            <person name="Sato N."/>
            <person name="Blanc-Mathieu R."/>
            <person name="Endo H."/>
            <person name="Kuwata A."/>
            <person name="Ogata H."/>
        </authorList>
    </citation>
    <scope>NUCLEOTIDE SEQUENCE</scope>
</reference>
<dbReference type="SUPFAM" id="SSF52172">
    <property type="entry name" value="CheY-like"/>
    <property type="match status" value="1"/>
</dbReference>
<dbReference type="Gene3D" id="1.10.287.130">
    <property type="match status" value="1"/>
</dbReference>
<dbReference type="InterPro" id="IPR003661">
    <property type="entry name" value="HisK_dim/P_dom"/>
</dbReference>
<dbReference type="PANTHER" id="PTHR43719:SF28">
    <property type="entry name" value="PEROXIDE STRESS-ACTIVATED HISTIDINE KINASE MAK1-RELATED"/>
    <property type="match status" value="1"/>
</dbReference>
<dbReference type="InterPro" id="IPR050956">
    <property type="entry name" value="2C_system_His_kinase"/>
</dbReference>
<dbReference type="AlphaFoldDB" id="A0A9W7DSG1"/>
<gene>
    <name evidence="6" type="ORF">TrRE_jg12601</name>
</gene>
<dbReference type="OrthoDB" id="43082at2759"/>
<dbReference type="InterPro" id="IPR036097">
    <property type="entry name" value="HisK_dim/P_sf"/>
</dbReference>
<feature type="modified residue" description="4-aspartylphosphate" evidence="2">
    <location>
        <position position="765"/>
    </location>
</feature>
<dbReference type="PROSITE" id="PS50109">
    <property type="entry name" value="HIS_KIN"/>
    <property type="match status" value="1"/>
</dbReference>
<dbReference type="CDD" id="cd00082">
    <property type="entry name" value="HisKA"/>
    <property type="match status" value="1"/>
</dbReference>
<dbReference type="SMART" id="SM00388">
    <property type="entry name" value="HisKA"/>
    <property type="match status" value="1"/>
</dbReference>
<keyword evidence="1 2" id="KW-0597">Phosphoprotein</keyword>
<feature type="transmembrane region" description="Helical" evidence="3">
    <location>
        <begin position="251"/>
        <end position="272"/>
    </location>
</feature>
<dbReference type="InterPro" id="IPR005467">
    <property type="entry name" value="His_kinase_dom"/>
</dbReference>
<dbReference type="SMART" id="SM00387">
    <property type="entry name" value="HATPase_c"/>
    <property type="match status" value="1"/>
</dbReference>
<dbReference type="SUPFAM" id="SSF47384">
    <property type="entry name" value="Homodimeric domain of signal transducing histidine kinase"/>
    <property type="match status" value="1"/>
</dbReference>
<keyword evidence="7" id="KW-1185">Reference proteome</keyword>
<feature type="domain" description="Response regulatory" evidence="5">
    <location>
        <begin position="711"/>
        <end position="837"/>
    </location>
</feature>
<evidence type="ECO:0000256" key="2">
    <source>
        <dbReference type="PROSITE-ProRule" id="PRU00169"/>
    </source>
</evidence>
<dbReference type="PANTHER" id="PTHR43719">
    <property type="entry name" value="TWO-COMPONENT HISTIDINE KINASE"/>
    <property type="match status" value="1"/>
</dbReference>
<name>A0A9W7DSG1_9STRA</name>
<dbReference type="SUPFAM" id="SSF55874">
    <property type="entry name" value="ATPase domain of HSP90 chaperone/DNA topoisomerase II/histidine kinase"/>
    <property type="match status" value="1"/>
</dbReference>
<dbReference type="InterPro" id="IPR004358">
    <property type="entry name" value="Sig_transdc_His_kin-like_C"/>
</dbReference>
<dbReference type="Pfam" id="PF02518">
    <property type="entry name" value="HATPase_c"/>
    <property type="match status" value="1"/>
</dbReference>
<dbReference type="PRINTS" id="PR00344">
    <property type="entry name" value="BCTRLSENSOR"/>
</dbReference>
<dbReference type="Gene3D" id="3.40.50.2300">
    <property type="match status" value="1"/>
</dbReference>
<accession>A0A9W7DSG1</accession>
<dbReference type="Proteomes" id="UP001165082">
    <property type="component" value="Unassembled WGS sequence"/>
</dbReference>
<feature type="transmembrane region" description="Helical" evidence="3">
    <location>
        <begin position="170"/>
        <end position="187"/>
    </location>
</feature>
<feature type="transmembrane region" description="Helical" evidence="3">
    <location>
        <begin position="284"/>
        <end position="302"/>
    </location>
</feature>
<evidence type="ECO:0008006" key="8">
    <source>
        <dbReference type="Google" id="ProtNLM"/>
    </source>
</evidence>
<evidence type="ECO:0000313" key="6">
    <source>
        <dbReference type="EMBL" id="GMH49078.1"/>
    </source>
</evidence>
<keyword evidence="3" id="KW-0812">Transmembrane</keyword>
<comment type="caution">
    <text evidence="6">The sequence shown here is derived from an EMBL/GenBank/DDBJ whole genome shotgun (WGS) entry which is preliminary data.</text>
</comment>
<proteinExistence type="predicted"/>
<dbReference type="Pfam" id="PF00072">
    <property type="entry name" value="Response_reg"/>
    <property type="match status" value="1"/>
</dbReference>
<dbReference type="SMART" id="SM00448">
    <property type="entry name" value="REC"/>
    <property type="match status" value="1"/>
</dbReference>
<organism evidence="6 7">
    <name type="scientific">Triparma retinervis</name>
    <dbReference type="NCBI Taxonomy" id="2557542"/>
    <lineage>
        <taxon>Eukaryota</taxon>
        <taxon>Sar</taxon>
        <taxon>Stramenopiles</taxon>
        <taxon>Ochrophyta</taxon>
        <taxon>Bolidophyceae</taxon>
        <taxon>Parmales</taxon>
        <taxon>Triparmaceae</taxon>
        <taxon>Triparma</taxon>
    </lineage>
</organism>
<dbReference type="InterPro" id="IPR036890">
    <property type="entry name" value="HATPase_C_sf"/>
</dbReference>
<dbReference type="EMBL" id="BRXZ01001895">
    <property type="protein sequence ID" value="GMH49078.1"/>
    <property type="molecule type" value="Genomic_DNA"/>
</dbReference>
<evidence type="ECO:0000313" key="7">
    <source>
        <dbReference type="Proteomes" id="UP001165082"/>
    </source>
</evidence>
<evidence type="ECO:0000256" key="3">
    <source>
        <dbReference type="SAM" id="Phobius"/>
    </source>
</evidence>
<dbReference type="InterPro" id="IPR003594">
    <property type="entry name" value="HATPase_dom"/>
</dbReference>
<protein>
    <recommendedName>
        <fullName evidence="8">Histidine kinase</fullName>
    </recommendedName>
</protein>
<sequence>MTPELCRELEGGHVTSESKKLYANRTIFLDYTDLTEVCNFNAYFGSVEKFYLAFYDIGVVAIIYASPPRDPGMGSNAISPFPEHWHANEIPMPFIEIGSVAGEEIKEYLVANPNDNQVHAAFSYDTNPYQSVWDMGGATTFKGIVGIMALLSILKCVSIGLEFKMKTKHIVALLSFAPNIITGYFSTHGPFYFDRGFSGTHFLLYGHLFPFSGIASSIFVGNFWGEFTKAWPSVENFIDPVSKKSARRRTLAIIFSCVGIDVGFGLLSFLTVKFSLNGIEVIRSLFYVPMILIYVCVMMYFISKVAAAARLSKRREHVVRMALYLGFSVFFVMCTIANFAILASGYYLESAKAWYVSTFLFFLGRMGMSFCDCSIFTDKQDSLIPSRVWNLKVHPEETAVGASRKVISSDVFLDREKVIEWEQRLDRQRKEEREEKLISEKLVKQEKDLTAFMYHEIRNPLHVIVLSTEYLLDNFARELDPEVKSELQSIACSSGHLEATLSCFLHFDKILNSNSKAVNLPQENFTLGSIIKKVKHMTRHTVKQGVDINYYVDSKVANDVLVGAPTHLHLMVLNMLTNSFRYTTRGSVELRFDIVRSDNETATVRIMVTDTGSGLNSDIVEHLYSLRTTSHSKGYGIGLFVVNKLTSIMGGKLEARSPIREKDEYGGRGSEFHFSLDFKKAIDQQTEETPTNSDVSSLTGRIMDNSLFELKVLIVDDSFVNTKLLKRKFVNPPFKALCWTIDVAASGEEAMGKLEEADFSLIILDEHMDEGEGKLTGSETTRLIREGEKRNQKCVIIGCSGNCTEVDKVESKKAGQDSFWSKPLPTDDMILKELEVIFEERGAR</sequence>
<feature type="transmembrane region" description="Helical" evidence="3">
    <location>
        <begin position="202"/>
        <end position="224"/>
    </location>
</feature>
<dbReference type="GO" id="GO:0000155">
    <property type="term" value="F:phosphorelay sensor kinase activity"/>
    <property type="evidence" value="ECO:0007669"/>
    <property type="project" value="InterPro"/>
</dbReference>
<feature type="domain" description="Histidine kinase" evidence="4">
    <location>
        <begin position="452"/>
        <end position="680"/>
    </location>
</feature>
<evidence type="ECO:0000259" key="5">
    <source>
        <dbReference type="PROSITE" id="PS50110"/>
    </source>
</evidence>
<feature type="transmembrane region" description="Helical" evidence="3">
    <location>
        <begin position="323"/>
        <end position="348"/>
    </location>
</feature>